<accession>A0A0M9VVF9</accession>
<dbReference type="Proteomes" id="UP000053831">
    <property type="component" value="Unassembled WGS sequence"/>
</dbReference>
<organism evidence="4 5">
    <name type="scientific">Escovopsis weberi</name>
    <dbReference type="NCBI Taxonomy" id="150374"/>
    <lineage>
        <taxon>Eukaryota</taxon>
        <taxon>Fungi</taxon>
        <taxon>Dikarya</taxon>
        <taxon>Ascomycota</taxon>
        <taxon>Pezizomycotina</taxon>
        <taxon>Sordariomycetes</taxon>
        <taxon>Hypocreomycetidae</taxon>
        <taxon>Hypocreales</taxon>
        <taxon>Hypocreaceae</taxon>
        <taxon>Escovopsis</taxon>
    </lineage>
</organism>
<dbReference type="STRING" id="150374.A0A0M9VVF9"/>
<dbReference type="Gene3D" id="2.40.160.210">
    <property type="entry name" value="Acyl-CoA thioesterase, double hotdog domain"/>
    <property type="match status" value="1"/>
</dbReference>
<proteinExistence type="inferred from homology"/>
<sequence length="366" mass="40190">MTPASSQHVARMSFDEAMALTRLPDSASPAKLAKRFVSHQPPWKPGQDLPKDPSGKEVVVVKRSYGAHVYAQAALAAARVVEDRVDASTEPQGKLGIHTIQGVFTVGGLPDRPFVYEVTDISSSKSFSTQLTTARQPAQPSSRPAGPYPASDADLPLGDIAFTCITTFRRPVQSFAESQPPSAWERFAAVLGLQAPEQWPYSPQIDLDLVTQMPGTAAEVGYGTFPILDLHKVDMRAHNADKPLHERRELILYRLHRPLDALDVNAHVLCHAFEADRNGLLMLQGHMGWGRSPGPVTSLSYAFFVHTNADEAVMRDGEWWLQEACWPRVSAGRGTMECRIWSPGGRHVATAYQDGLCMPLVMKGKM</sequence>
<protein>
    <recommendedName>
        <fullName evidence="3">Acyl-CoA thioesterase-like C-terminal domain-containing protein</fullName>
    </recommendedName>
</protein>
<dbReference type="Pfam" id="PF20789">
    <property type="entry name" value="4HBT_3C"/>
    <property type="match status" value="1"/>
</dbReference>
<evidence type="ECO:0000313" key="4">
    <source>
        <dbReference type="EMBL" id="KOS20939.1"/>
    </source>
</evidence>
<evidence type="ECO:0000256" key="1">
    <source>
        <dbReference type="ARBA" id="ARBA00006538"/>
    </source>
</evidence>
<feature type="domain" description="Acyl-CoA thioesterase-like C-terminal" evidence="3">
    <location>
        <begin position="289"/>
        <end position="356"/>
    </location>
</feature>
<dbReference type="GO" id="GO:0047617">
    <property type="term" value="F:fatty acyl-CoA hydrolase activity"/>
    <property type="evidence" value="ECO:0007669"/>
    <property type="project" value="InterPro"/>
</dbReference>
<name>A0A0M9VVF9_ESCWE</name>
<evidence type="ECO:0000313" key="5">
    <source>
        <dbReference type="Proteomes" id="UP000053831"/>
    </source>
</evidence>
<dbReference type="InterPro" id="IPR049450">
    <property type="entry name" value="ACOT8-like_C"/>
</dbReference>
<dbReference type="GO" id="GO:0009062">
    <property type="term" value="P:fatty acid catabolic process"/>
    <property type="evidence" value="ECO:0007669"/>
    <property type="project" value="TreeGrafter"/>
</dbReference>
<dbReference type="GO" id="GO:0005782">
    <property type="term" value="C:peroxisomal matrix"/>
    <property type="evidence" value="ECO:0007669"/>
    <property type="project" value="UniProtKB-SubCell"/>
</dbReference>
<dbReference type="InterPro" id="IPR042171">
    <property type="entry name" value="Acyl-CoA_hotdog"/>
</dbReference>
<comment type="similarity">
    <text evidence="1">Belongs to the C/M/P thioester hydrolase family.</text>
</comment>
<feature type="compositionally biased region" description="Polar residues" evidence="2">
    <location>
        <begin position="127"/>
        <end position="142"/>
    </location>
</feature>
<dbReference type="GO" id="GO:0006637">
    <property type="term" value="P:acyl-CoA metabolic process"/>
    <property type="evidence" value="ECO:0007669"/>
    <property type="project" value="InterPro"/>
</dbReference>
<dbReference type="SUPFAM" id="SSF54637">
    <property type="entry name" value="Thioesterase/thiol ester dehydrase-isomerase"/>
    <property type="match status" value="2"/>
</dbReference>
<dbReference type="AlphaFoldDB" id="A0A0M9VVF9"/>
<dbReference type="PANTHER" id="PTHR11066">
    <property type="entry name" value="ACYL-COA THIOESTERASE"/>
    <property type="match status" value="1"/>
</dbReference>
<keyword evidence="5" id="KW-1185">Reference proteome</keyword>
<evidence type="ECO:0000256" key="2">
    <source>
        <dbReference type="SAM" id="MobiDB-lite"/>
    </source>
</evidence>
<dbReference type="OrthoDB" id="68328at2759"/>
<dbReference type="InterPro" id="IPR003703">
    <property type="entry name" value="Acyl_CoA_thio"/>
</dbReference>
<dbReference type="InterPro" id="IPR029069">
    <property type="entry name" value="HotDog_dom_sf"/>
</dbReference>
<evidence type="ECO:0000259" key="3">
    <source>
        <dbReference type="Pfam" id="PF20789"/>
    </source>
</evidence>
<dbReference type="EMBL" id="LGSR01000013">
    <property type="protein sequence ID" value="KOS20939.1"/>
    <property type="molecule type" value="Genomic_DNA"/>
</dbReference>
<reference evidence="4 5" key="1">
    <citation type="submission" date="2015-07" db="EMBL/GenBank/DDBJ databases">
        <title>The genome of the fungus Escovopsis weberi, a specialized disease agent of ant agriculture.</title>
        <authorList>
            <person name="de Man T.J."/>
            <person name="Stajich J.E."/>
            <person name="Kubicek C.P."/>
            <person name="Chenthamara K."/>
            <person name="Atanasova L."/>
            <person name="Druzhinina I.S."/>
            <person name="Birnbaum S."/>
            <person name="Barribeau S.M."/>
            <person name="Teiling C."/>
            <person name="Suen G."/>
            <person name="Currie C."/>
            <person name="Gerardo N.M."/>
        </authorList>
    </citation>
    <scope>NUCLEOTIDE SEQUENCE [LARGE SCALE GENOMIC DNA]</scope>
</reference>
<dbReference type="CDD" id="cd03444">
    <property type="entry name" value="Thioesterase_II_repeat1"/>
    <property type="match status" value="1"/>
</dbReference>
<feature type="region of interest" description="Disordered" evidence="2">
    <location>
        <begin position="127"/>
        <end position="150"/>
    </location>
</feature>
<comment type="caution">
    <text evidence="4">The sequence shown here is derived from an EMBL/GenBank/DDBJ whole genome shotgun (WGS) entry which is preliminary data.</text>
</comment>
<gene>
    <name evidence="4" type="ORF">ESCO_004492</name>
</gene>
<dbReference type="PANTHER" id="PTHR11066:SF64">
    <property type="entry name" value="ACYL-COA THIOESTERASE (AFU_ORTHOLOGUE AFUA_1G12060)"/>
    <property type="match status" value="1"/>
</dbReference>